<evidence type="ECO:0000256" key="8">
    <source>
        <dbReference type="ARBA" id="ARBA00022801"/>
    </source>
</evidence>
<dbReference type="GO" id="GO:0009252">
    <property type="term" value="P:peptidoglycan biosynthetic process"/>
    <property type="evidence" value="ECO:0007669"/>
    <property type="project" value="UniProtKB-KW"/>
</dbReference>
<dbReference type="NCBIfam" id="TIGR03423">
    <property type="entry name" value="pbp2_mrdA"/>
    <property type="match status" value="1"/>
</dbReference>
<evidence type="ECO:0000256" key="13">
    <source>
        <dbReference type="ARBA" id="ARBA00023316"/>
    </source>
</evidence>
<keyword evidence="12 14" id="KW-0472">Membrane</keyword>
<evidence type="ECO:0000256" key="3">
    <source>
        <dbReference type="ARBA" id="ARBA00022475"/>
    </source>
</evidence>
<gene>
    <name evidence="17" type="primary">mrdA</name>
    <name evidence="17" type="ORF">EKD02_06690</name>
</gene>
<dbReference type="EMBL" id="RXYK01000009">
    <property type="protein sequence ID" value="RTY37515.1"/>
    <property type="molecule type" value="Genomic_DNA"/>
</dbReference>
<evidence type="ECO:0000313" key="17">
    <source>
        <dbReference type="EMBL" id="RTY37515.1"/>
    </source>
</evidence>
<dbReference type="GO" id="GO:0009002">
    <property type="term" value="F:serine-type D-Ala-D-Ala carboxypeptidase activity"/>
    <property type="evidence" value="ECO:0007669"/>
    <property type="project" value="InterPro"/>
</dbReference>
<evidence type="ECO:0000256" key="1">
    <source>
        <dbReference type="ARBA" id="ARBA00004167"/>
    </source>
</evidence>
<evidence type="ECO:0000313" key="18">
    <source>
        <dbReference type="Proteomes" id="UP000279908"/>
    </source>
</evidence>
<dbReference type="AlphaFoldDB" id="A0A3S0L1D9"/>
<keyword evidence="6" id="KW-0645">Protease</keyword>
<accession>A0A3S0L1D9</accession>
<organism evidence="17 18">
    <name type="scientific">Chlorobium phaeovibrioides</name>
    <dbReference type="NCBI Taxonomy" id="1094"/>
    <lineage>
        <taxon>Bacteria</taxon>
        <taxon>Pseudomonadati</taxon>
        <taxon>Chlorobiota</taxon>
        <taxon>Chlorobiia</taxon>
        <taxon>Chlorobiales</taxon>
        <taxon>Chlorobiaceae</taxon>
        <taxon>Chlorobium/Pelodictyon group</taxon>
        <taxon>Chlorobium</taxon>
    </lineage>
</organism>
<dbReference type="InterPro" id="IPR036138">
    <property type="entry name" value="PBP_dimer_sf"/>
</dbReference>
<evidence type="ECO:0000256" key="10">
    <source>
        <dbReference type="ARBA" id="ARBA00022984"/>
    </source>
</evidence>
<dbReference type="Pfam" id="PF03717">
    <property type="entry name" value="PBP_dimer"/>
    <property type="match status" value="1"/>
</dbReference>
<sequence length="635" mass="69726">MMDTYQRSTSTAILFVVAIFSLLLGRLFWLQVLDFQQLGSVGASASIRRIWELPPRGRMKDRNGKIMIDNRPLYSVKLIPSEFDSSRTAALAWLIKMPESDIAEHIAEGTRYNRFSALTLKRDLSTEDAARLSENIWKLPGVIIAAENKRKYADSLYGAHMFGYLRSISPAQFKALKEEGYARDDKIGFSGLERQYESHLRGIKGTRFVMVTPLGRNAGRYDEGRSDIPAIRGNDLSLSIDMELQKLAGKLLAETGKSGAVVAIDPRTGGILALQSAPDFNLEVFNGATDPAGWENIRSDPQKPLFNRTVQAVYPPGSIYKMVLATAALEEKTIDPDKKVLDNGVFRFGNRQYLSHRGEGHGMVDMREAIAVSSNVYFYSLIFDVGFTAWTNYGALFGFGKRTGIDLPGERSGLIPSSDYYNRRYGKGRWTKGNLVSLAIGQGELGTTPIQLATYAAAIANRGTLHQPHIVEGYRDTRTGTYVPFRYRQHRLPLKPETLELIRGSMADVVQTGTGRLAQVPGIAVCGKTGTAQNPHGKDHAWFIAYAPADNPEIALTVLVENAGYGGSVSAPIAGKLIRQYLKHMIPVPSVPVGASTPDTFIEANPLTPAIVPALKDSSISLTVPSPPEKETNDQ</sequence>
<keyword evidence="5" id="KW-0121">Carboxypeptidase</keyword>
<evidence type="ECO:0000256" key="14">
    <source>
        <dbReference type="SAM" id="Phobius"/>
    </source>
</evidence>
<dbReference type="GO" id="GO:0005886">
    <property type="term" value="C:plasma membrane"/>
    <property type="evidence" value="ECO:0007669"/>
    <property type="project" value="UniProtKB-SubCell"/>
</dbReference>
<dbReference type="SUPFAM" id="SSF56601">
    <property type="entry name" value="beta-lactamase/transpeptidase-like"/>
    <property type="match status" value="1"/>
</dbReference>
<dbReference type="Gene3D" id="3.90.1310.10">
    <property type="entry name" value="Penicillin-binding protein 2a (Domain 2)"/>
    <property type="match status" value="1"/>
</dbReference>
<dbReference type="Gene3D" id="3.40.710.10">
    <property type="entry name" value="DD-peptidase/beta-lactamase superfamily"/>
    <property type="match status" value="1"/>
</dbReference>
<dbReference type="InterPro" id="IPR050515">
    <property type="entry name" value="Beta-lactam/transpept"/>
</dbReference>
<evidence type="ECO:0000256" key="2">
    <source>
        <dbReference type="ARBA" id="ARBA00004236"/>
    </source>
</evidence>
<evidence type="ECO:0000256" key="4">
    <source>
        <dbReference type="ARBA" id="ARBA00022519"/>
    </source>
</evidence>
<comment type="subcellular location">
    <subcellularLocation>
        <location evidence="2">Cell membrane</location>
    </subcellularLocation>
    <subcellularLocation>
        <location evidence="1">Membrane</location>
        <topology evidence="1">Single-pass membrane protein</topology>
    </subcellularLocation>
</comment>
<evidence type="ECO:0000256" key="11">
    <source>
        <dbReference type="ARBA" id="ARBA00022989"/>
    </source>
</evidence>
<keyword evidence="9" id="KW-0133">Cell shape</keyword>
<evidence type="ECO:0000256" key="12">
    <source>
        <dbReference type="ARBA" id="ARBA00023136"/>
    </source>
</evidence>
<reference evidence="17 18" key="1">
    <citation type="submission" date="2018-12" db="EMBL/GenBank/DDBJ databases">
        <authorList>
            <person name="Lunina O.N."/>
            <person name="Grouzdev D.S."/>
            <person name="Gorlenko V.M."/>
            <person name="Savvichev A.S."/>
        </authorList>
    </citation>
    <scope>NUCLEOTIDE SEQUENCE [LARGE SCALE GENOMIC DNA]</scope>
    <source>
        <strain evidence="17 18">BrKhr-17</strain>
    </source>
</reference>
<dbReference type="GO" id="GO:0008658">
    <property type="term" value="F:penicillin binding"/>
    <property type="evidence" value="ECO:0007669"/>
    <property type="project" value="InterPro"/>
</dbReference>
<dbReference type="GO" id="GO:0006508">
    <property type="term" value="P:proteolysis"/>
    <property type="evidence" value="ECO:0007669"/>
    <property type="project" value="UniProtKB-KW"/>
</dbReference>
<dbReference type="Pfam" id="PF00905">
    <property type="entry name" value="Transpeptidase"/>
    <property type="match status" value="1"/>
</dbReference>
<keyword evidence="10" id="KW-0573">Peptidoglycan synthesis</keyword>
<dbReference type="InterPro" id="IPR005311">
    <property type="entry name" value="PBP_dimer"/>
</dbReference>
<name>A0A3S0L1D9_CHLPH</name>
<evidence type="ECO:0000256" key="7">
    <source>
        <dbReference type="ARBA" id="ARBA00022692"/>
    </source>
</evidence>
<dbReference type="SUPFAM" id="SSF56519">
    <property type="entry name" value="Penicillin binding protein dimerisation domain"/>
    <property type="match status" value="1"/>
</dbReference>
<dbReference type="PANTHER" id="PTHR30627:SF2">
    <property type="entry name" value="PEPTIDOGLYCAN D,D-TRANSPEPTIDASE MRDA"/>
    <property type="match status" value="1"/>
</dbReference>
<evidence type="ECO:0000256" key="5">
    <source>
        <dbReference type="ARBA" id="ARBA00022645"/>
    </source>
</evidence>
<keyword evidence="4" id="KW-0997">Cell inner membrane</keyword>
<comment type="caution">
    <text evidence="17">The sequence shown here is derived from an EMBL/GenBank/DDBJ whole genome shotgun (WGS) entry which is preliminary data.</text>
</comment>
<keyword evidence="11 14" id="KW-1133">Transmembrane helix</keyword>
<evidence type="ECO:0000259" key="16">
    <source>
        <dbReference type="Pfam" id="PF03717"/>
    </source>
</evidence>
<dbReference type="FunFam" id="3.40.710.10:FF:000024">
    <property type="entry name" value="Penicillin-binding protein 2"/>
    <property type="match status" value="1"/>
</dbReference>
<protein>
    <submittedName>
        <fullName evidence="17">Penicillin-binding protein 2</fullName>
    </submittedName>
</protein>
<feature type="domain" description="Penicillin-binding protein transpeptidase" evidence="15">
    <location>
        <begin position="259"/>
        <end position="578"/>
    </location>
</feature>
<feature type="domain" description="Penicillin-binding protein dimerisation" evidence="16">
    <location>
        <begin position="54"/>
        <end position="217"/>
    </location>
</feature>
<dbReference type="GO" id="GO:0008360">
    <property type="term" value="P:regulation of cell shape"/>
    <property type="evidence" value="ECO:0007669"/>
    <property type="project" value="UniProtKB-KW"/>
</dbReference>
<keyword evidence="13" id="KW-0961">Cell wall biogenesis/degradation</keyword>
<proteinExistence type="predicted"/>
<dbReference type="PANTHER" id="PTHR30627">
    <property type="entry name" value="PEPTIDOGLYCAN D,D-TRANSPEPTIDASE"/>
    <property type="match status" value="1"/>
</dbReference>
<dbReference type="GO" id="GO:0071555">
    <property type="term" value="P:cell wall organization"/>
    <property type="evidence" value="ECO:0007669"/>
    <property type="project" value="UniProtKB-KW"/>
</dbReference>
<dbReference type="Gene3D" id="3.30.1390.30">
    <property type="entry name" value="Penicillin-binding protein 2a, domain 3"/>
    <property type="match status" value="1"/>
</dbReference>
<feature type="transmembrane region" description="Helical" evidence="14">
    <location>
        <begin position="12"/>
        <end position="30"/>
    </location>
</feature>
<keyword evidence="3" id="KW-1003">Cell membrane</keyword>
<dbReference type="InterPro" id="IPR012338">
    <property type="entry name" value="Beta-lactam/transpept-like"/>
</dbReference>
<dbReference type="InterPro" id="IPR017790">
    <property type="entry name" value="Penicillin-binding_protein_2"/>
</dbReference>
<keyword evidence="7 14" id="KW-0812">Transmembrane</keyword>
<dbReference type="Proteomes" id="UP000279908">
    <property type="component" value="Unassembled WGS sequence"/>
</dbReference>
<dbReference type="GO" id="GO:0071972">
    <property type="term" value="F:peptidoglycan L,D-transpeptidase activity"/>
    <property type="evidence" value="ECO:0007669"/>
    <property type="project" value="TreeGrafter"/>
</dbReference>
<evidence type="ECO:0000256" key="6">
    <source>
        <dbReference type="ARBA" id="ARBA00022670"/>
    </source>
</evidence>
<evidence type="ECO:0000259" key="15">
    <source>
        <dbReference type="Pfam" id="PF00905"/>
    </source>
</evidence>
<evidence type="ECO:0000256" key="9">
    <source>
        <dbReference type="ARBA" id="ARBA00022960"/>
    </source>
</evidence>
<dbReference type="InterPro" id="IPR001460">
    <property type="entry name" value="PCN-bd_Tpept"/>
</dbReference>
<keyword evidence="8" id="KW-0378">Hydrolase</keyword>